<gene>
    <name evidence="1" type="ORF">TrCOL_g7838</name>
</gene>
<dbReference type="EMBL" id="BRYA01000984">
    <property type="protein sequence ID" value="GMI37037.1"/>
    <property type="molecule type" value="Genomic_DNA"/>
</dbReference>
<sequence length="451" mass="50802">MMLKGTRQGGILFPSFNRSTDPNWSTTTIPTDVHDPNSPTIVVPEFWDGNVGFDEVIEGVTHWFTEGELRPIIFISIASYRDYMCPLTVSNIFSMATYPYRLRIVIIQQNSPDGTDVTCSLPPSTSCSSTPSHPLCLHSSQVDLYSMDATIATGPTLARAVGSRMYRGEMYAMQVDAHLEFVKGWDEDIILQHQKTKNNYAVLTTYLSDIRGSLSPSGASLRSTVPVMCESTFVSEHHGHFMRHGSQPELLPAVKGESLISPYYAAGFVFSRGKFFADVPYDHNLPMIFQGEEISLGVRGFTHGYDYYTPERSVCFHYYASKKDTKRKKVPTFWQHSNAHSGAAVESLKRLTKVIRIDPQADYDLKAMEGDKDLGEYGRFGLGRVRDPETFYDMVGIDVERRRSAKGLCKSVTRGGFHQKLKQYLREDGGGIDYDDEGLKGWRVPTLRWED</sequence>
<keyword evidence="2" id="KW-1185">Reference proteome</keyword>
<evidence type="ECO:0000313" key="1">
    <source>
        <dbReference type="EMBL" id="GMI37037.1"/>
    </source>
</evidence>
<evidence type="ECO:0008006" key="3">
    <source>
        <dbReference type="Google" id="ProtNLM"/>
    </source>
</evidence>
<reference evidence="2" key="1">
    <citation type="journal article" date="2023" name="Commun. Biol.">
        <title>Genome analysis of Parmales, the sister group of diatoms, reveals the evolutionary specialization of diatoms from phago-mixotrophs to photoautotrophs.</title>
        <authorList>
            <person name="Ban H."/>
            <person name="Sato S."/>
            <person name="Yoshikawa S."/>
            <person name="Yamada K."/>
            <person name="Nakamura Y."/>
            <person name="Ichinomiya M."/>
            <person name="Sato N."/>
            <person name="Blanc-Mathieu R."/>
            <person name="Endo H."/>
            <person name="Kuwata A."/>
            <person name="Ogata H."/>
        </authorList>
    </citation>
    <scope>NUCLEOTIDE SEQUENCE [LARGE SCALE GENOMIC DNA]</scope>
</reference>
<dbReference type="PANTHER" id="PTHR34496:SF6">
    <property type="entry name" value="GLYCOSYLTRANSFERASE 2-LIKE DOMAIN-CONTAINING PROTEIN"/>
    <property type="match status" value="1"/>
</dbReference>
<dbReference type="AlphaFoldDB" id="A0A9W7G8E3"/>
<dbReference type="Proteomes" id="UP001165065">
    <property type="component" value="Unassembled WGS sequence"/>
</dbReference>
<evidence type="ECO:0000313" key="2">
    <source>
        <dbReference type="Proteomes" id="UP001165065"/>
    </source>
</evidence>
<dbReference type="OrthoDB" id="76265at2759"/>
<accession>A0A9W7G8E3</accession>
<comment type="caution">
    <text evidence="1">The sequence shown here is derived from an EMBL/GenBank/DDBJ whole genome shotgun (WGS) entry which is preliminary data.</text>
</comment>
<dbReference type="InterPro" id="IPR029044">
    <property type="entry name" value="Nucleotide-diphossugar_trans"/>
</dbReference>
<dbReference type="InterPro" id="IPR021067">
    <property type="entry name" value="Glycosyltransferase"/>
</dbReference>
<protein>
    <recommendedName>
        <fullName evidence="3">Glycosyltransferase (GlcNAc)</fullName>
    </recommendedName>
</protein>
<dbReference type="Pfam" id="PF11397">
    <property type="entry name" value="GlcNAc"/>
    <property type="match status" value="2"/>
</dbReference>
<proteinExistence type="predicted"/>
<dbReference type="PANTHER" id="PTHR34496">
    <property type="entry name" value="GLCNAC TRANSFERASE-RELATED"/>
    <property type="match status" value="1"/>
</dbReference>
<dbReference type="SUPFAM" id="SSF53448">
    <property type="entry name" value="Nucleotide-diphospho-sugar transferases"/>
    <property type="match status" value="1"/>
</dbReference>
<organism evidence="1 2">
    <name type="scientific">Triparma columacea</name>
    <dbReference type="NCBI Taxonomy" id="722753"/>
    <lineage>
        <taxon>Eukaryota</taxon>
        <taxon>Sar</taxon>
        <taxon>Stramenopiles</taxon>
        <taxon>Ochrophyta</taxon>
        <taxon>Bolidophyceae</taxon>
        <taxon>Parmales</taxon>
        <taxon>Triparmaceae</taxon>
        <taxon>Triparma</taxon>
    </lineage>
</organism>
<name>A0A9W7G8E3_9STRA</name>